<dbReference type="EMBL" id="JAVFWL010000001">
    <property type="protein sequence ID" value="KAK6730107.1"/>
    <property type="molecule type" value="Genomic_DNA"/>
</dbReference>
<evidence type="ECO:0000256" key="4">
    <source>
        <dbReference type="ARBA" id="ARBA00023125"/>
    </source>
</evidence>
<name>A0ABR1BXL3_NECAM</name>
<evidence type="ECO:0000313" key="7">
    <source>
        <dbReference type="EMBL" id="KAK6730107.1"/>
    </source>
</evidence>
<evidence type="ECO:0000256" key="3">
    <source>
        <dbReference type="ARBA" id="ARBA00022833"/>
    </source>
</evidence>
<dbReference type="Pfam" id="PF05485">
    <property type="entry name" value="THAP"/>
    <property type="match status" value="1"/>
</dbReference>
<organism evidence="7 8">
    <name type="scientific">Necator americanus</name>
    <name type="common">Human hookworm</name>
    <dbReference type="NCBI Taxonomy" id="51031"/>
    <lineage>
        <taxon>Eukaryota</taxon>
        <taxon>Metazoa</taxon>
        <taxon>Ecdysozoa</taxon>
        <taxon>Nematoda</taxon>
        <taxon>Chromadorea</taxon>
        <taxon>Rhabditida</taxon>
        <taxon>Rhabditina</taxon>
        <taxon>Rhabditomorpha</taxon>
        <taxon>Strongyloidea</taxon>
        <taxon>Ancylostomatidae</taxon>
        <taxon>Bunostominae</taxon>
        <taxon>Necator</taxon>
    </lineage>
</organism>
<evidence type="ECO:0000256" key="1">
    <source>
        <dbReference type="ARBA" id="ARBA00022723"/>
    </source>
</evidence>
<dbReference type="PROSITE" id="PS50950">
    <property type="entry name" value="ZF_THAP"/>
    <property type="match status" value="1"/>
</dbReference>
<gene>
    <name evidence="7" type="primary">Necator_chrI.g3023</name>
    <name evidence="7" type="ORF">RB195_006894</name>
</gene>
<protein>
    <recommendedName>
        <fullName evidence="6">THAP-type domain-containing protein</fullName>
    </recommendedName>
</protein>
<comment type="caution">
    <text evidence="7">The sequence shown here is derived from an EMBL/GenBank/DDBJ whole genome shotgun (WGS) entry which is preliminary data.</text>
</comment>
<sequence>MLPSTQVGVTETHRRSRLRVCAVCGMKKHQQYMQTFTENATKREEWVKLLYDNDAVLMEHQRQKLDTYGRKFICYDHFAADQFESSAQRSLILKRNAVPLPYEASTFIPNRHPLNGVTENSLKRGGPCEDEPIHLDLLLIPPQISSMEFLLKNIEVYSKIKPNND</sequence>
<accession>A0ABR1BXL3</accession>
<evidence type="ECO:0000256" key="2">
    <source>
        <dbReference type="ARBA" id="ARBA00022771"/>
    </source>
</evidence>
<keyword evidence="2 5" id="KW-0863">Zinc-finger</keyword>
<dbReference type="Proteomes" id="UP001303046">
    <property type="component" value="Unassembled WGS sequence"/>
</dbReference>
<feature type="domain" description="THAP-type" evidence="6">
    <location>
        <begin position="17"/>
        <end position="102"/>
    </location>
</feature>
<reference evidence="7 8" key="1">
    <citation type="submission" date="2023-08" db="EMBL/GenBank/DDBJ databases">
        <title>A Necator americanus chromosomal reference genome.</title>
        <authorList>
            <person name="Ilik V."/>
            <person name="Petrzelkova K.J."/>
            <person name="Pardy F."/>
            <person name="Fuh T."/>
            <person name="Niatou-Singa F.S."/>
            <person name="Gouil Q."/>
            <person name="Baker L."/>
            <person name="Ritchie M.E."/>
            <person name="Jex A.R."/>
            <person name="Gazzola D."/>
            <person name="Li H."/>
            <person name="Toshio Fujiwara R."/>
            <person name="Zhan B."/>
            <person name="Aroian R.V."/>
            <person name="Pafco B."/>
            <person name="Schwarz E.M."/>
        </authorList>
    </citation>
    <scope>NUCLEOTIDE SEQUENCE [LARGE SCALE GENOMIC DNA]</scope>
    <source>
        <strain evidence="7 8">Aroian</strain>
        <tissue evidence="7">Whole animal</tissue>
    </source>
</reference>
<keyword evidence="4 5" id="KW-0238">DNA-binding</keyword>
<evidence type="ECO:0000259" key="6">
    <source>
        <dbReference type="PROSITE" id="PS50950"/>
    </source>
</evidence>
<keyword evidence="8" id="KW-1185">Reference proteome</keyword>
<keyword evidence="1" id="KW-0479">Metal-binding</keyword>
<dbReference type="InterPro" id="IPR006612">
    <property type="entry name" value="THAP_Znf"/>
</dbReference>
<evidence type="ECO:0000313" key="8">
    <source>
        <dbReference type="Proteomes" id="UP001303046"/>
    </source>
</evidence>
<evidence type="ECO:0000256" key="5">
    <source>
        <dbReference type="PROSITE-ProRule" id="PRU00309"/>
    </source>
</evidence>
<keyword evidence="3" id="KW-0862">Zinc</keyword>
<proteinExistence type="predicted"/>